<reference evidence="2 3" key="1">
    <citation type="journal article" date="2018" name="Int. J. Syst. Evol. Microbiol.">
        <title>Methylomusa anaerophila gen. nov., sp. nov., an anaerobic methanol-utilizing bacterium isolated from a microbial fuel cell.</title>
        <authorList>
            <person name="Amano N."/>
            <person name="Yamamuro A."/>
            <person name="Miyahara M."/>
            <person name="Kouzuma A."/>
            <person name="Abe T."/>
            <person name="Watanabe K."/>
        </authorList>
    </citation>
    <scope>NUCLEOTIDE SEQUENCE [LARGE SCALE GENOMIC DNA]</scope>
    <source>
        <strain evidence="2 3">MMFC1</strain>
    </source>
</reference>
<feature type="domain" description="SsuA/THI5-like" evidence="1">
    <location>
        <begin position="59"/>
        <end position="285"/>
    </location>
</feature>
<dbReference type="Gene3D" id="3.40.190.10">
    <property type="entry name" value="Periplasmic binding protein-like II"/>
    <property type="match status" value="2"/>
</dbReference>
<keyword evidence="3" id="KW-1185">Reference proteome</keyword>
<evidence type="ECO:0000313" key="3">
    <source>
        <dbReference type="Proteomes" id="UP000276437"/>
    </source>
</evidence>
<accession>A0A348AEL2</accession>
<proteinExistence type="predicted"/>
<dbReference type="KEGG" id="mana:MAMMFC1_00143"/>
<gene>
    <name evidence="2" type="ORF">MAMMFC1_00143</name>
</gene>
<evidence type="ECO:0000313" key="2">
    <source>
        <dbReference type="EMBL" id="BBB89510.1"/>
    </source>
</evidence>
<dbReference type="AlphaFoldDB" id="A0A348AEL2"/>
<dbReference type="InterPro" id="IPR015168">
    <property type="entry name" value="SsuA/THI5"/>
</dbReference>
<name>A0A348AEL2_9FIRM</name>
<dbReference type="Proteomes" id="UP000276437">
    <property type="component" value="Chromosome"/>
</dbReference>
<organism evidence="2 3">
    <name type="scientific">Methylomusa anaerophila</name>
    <dbReference type="NCBI Taxonomy" id="1930071"/>
    <lineage>
        <taxon>Bacteria</taxon>
        <taxon>Bacillati</taxon>
        <taxon>Bacillota</taxon>
        <taxon>Negativicutes</taxon>
        <taxon>Selenomonadales</taxon>
        <taxon>Sporomusaceae</taxon>
        <taxon>Methylomusa</taxon>
    </lineage>
</organism>
<protein>
    <submittedName>
        <fullName evidence="2">NMT1/THI5 like protein</fullName>
    </submittedName>
</protein>
<dbReference type="SUPFAM" id="SSF53850">
    <property type="entry name" value="Periplasmic binding protein-like II"/>
    <property type="match status" value="1"/>
</dbReference>
<evidence type="ECO:0000259" key="1">
    <source>
        <dbReference type="Pfam" id="PF09084"/>
    </source>
</evidence>
<dbReference type="EMBL" id="AP018449">
    <property type="protein sequence ID" value="BBB89510.1"/>
    <property type="molecule type" value="Genomic_DNA"/>
</dbReference>
<dbReference type="Pfam" id="PF09084">
    <property type="entry name" value="NMT1"/>
    <property type="match status" value="1"/>
</dbReference>
<dbReference type="PANTHER" id="PTHR30024">
    <property type="entry name" value="ALIPHATIC SULFONATES-BINDING PROTEIN-RELATED"/>
    <property type="match status" value="1"/>
</dbReference>
<sequence>MADKKTVKKIIIGLVSVAILGAVAYGANLGNRQTVSDATAKDKGLIPLKTWTRKDCGSTPFAVGVTQGFFKEEGLEIVFTGDTQPAQQIPSVLNGNNDIGGGFHPNQMAVAIAGGAKIKGVVTGGIDPLPDQDPKLRHMNWYVNPKNNPDIHSFADLNKLPGQLKFSTITTNICADFLANNIADNQGVARDKIEWVTMPDIQAVQALKQGLVAVAGVHPPFYKSMEEAGMVKIADSLDAKITVAGGITYYVFNEDFIAKNPETVKKFSRAIVKAQKWANEHPEEARKITEDWIGVPVNATHYFAAGTEIDESLIVPWIKDLENSNVIPKGKVKPSDLVISSAVNAGKTL</sequence>
<dbReference type="OrthoDB" id="286202at2"/>
<dbReference type="RefSeq" id="WP_126305648.1">
    <property type="nucleotide sequence ID" value="NZ_AP018449.1"/>
</dbReference>